<comment type="caution">
    <text evidence="1">The sequence shown here is derived from an EMBL/GenBank/DDBJ whole genome shotgun (WGS) entry which is preliminary data.</text>
</comment>
<organism evidence="1 2">
    <name type="scientific">Myriangium duriaei CBS 260.36</name>
    <dbReference type="NCBI Taxonomy" id="1168546"/>
    <lineage>
        <taxon>Eukaryota</taxon>
        <taxon>Fungi</taxon>
        <taxon>Dikarya</taxon>
        <taxon>Ascomycota</taxon>
        <taxon>Pezizomycotina</taxon>
        <taxon>Dothideomycetes</taxon>
        <taxon>Dothideomycetidae</taxon>
        <taxon>Myriangiales</taxon>
        <taxon>Myriangiaceae</taxon>
        <taxon>Myriangium</taxon>
    </lineage>
</organism>
<accession>A0A9P4ITM5</accession>
<gene>
    <name evidence="1" type="ORF">K461DRAFT_296927</name>
</gene>
<keyword evidence="2" id="KW-1185">Reference proteome</keyword>
<name>A0A9P4ITM5_9PEZI</name>
<dbReference type="AlphaFoldDB" id="A0A9P4ITM5"/>
<dbReference type="Pfam" id="PF06041">
    <property type="entry name" value="DUF924"/>
    <property type="match status" value="1"/>
</dbReference>
<dbReference type="InterPro" id="IPR011990">
    <property type="entry name" value="TPR-like_helical_dom_sf"/>
</dbReference>
<proteinExistence type="predicted"/>
<protein>
    <submittedName>
        <fullName evidence="1">Uncharacterized protein</fullName>
    </submittedName>
</protein>
<evidence type="ECO:0000313" key="2">
    <source>
        <dbReference type="Proteomes" id="UP000799439"/>
    </source>
</evidence>
<reference evidence="1" key="1">
    <citation type="journal article" date="2020" name="Stud. Mycol.">
        <title>101 Dothideomycetes genomes: a test case for predicting lifestyles and emergence of pathogens.</title>
        <authorList>
            <person name="Haridas S."/>
            <person name="Albert R."/>
            <person name="Binder M."/>
            <person name="Bloem J."/>
            <person name="Labutti K."/>
            <person name="Salamov A."/>
            <person name="Andreopoulos B."/>
            <person name="Baker S."/>
            <person name="Barry K."/>
            <person name="Bills G."/>
            <person name="Bluhm B."/>
            <person name="Cannon C."/>
            <person name="Castanera R."/>
            <person name="Culley D."/>
            <person name="Daum C."/>
            <person name="Ezra D."/>
            <person name="Gonzalez J."/>
            <person name="Henrissat B."/>
            <person name="Kuo A."/>
            <person name="Liang C."/>
            <person name="Lipzen A."/>
            <person name="Lutzoni F."/>
            <person name="Magnuson J."/>
            <person name="Mondo S."/>
            <person name="Nolan M."/>
            <person name="Ohm R."/>
            <person name="Pangilinan J."/>
            <person name="Park H.-J."/>
            <person name="Ramirez L."/>
            <person name="Alfaro M."/>
            <person name="Sun H."/>
            <person name="Tritt A."/>
            <person name="Yoshinaga Y."/>
            <person name="Zwiers L.-H."/>
            <person name="Turgeon B."/>
            <person name="Goodwin S."/>
            <person name="Spatafora J."/>
            <person name="Crous P."/>
            <person name="Grigoriev I."/>
        </authorList>
    </citation>
    <scope>NUCLEOTIDE SEQUENCE</scope>
    <source>
        <strain evidence="1">CBS 260.36</strain>
    </source>
</reference>
<dbReference type="EMBL" id="ML996091">
    <property type="protein sequence ID" value="KAF2149461.1"/>
    <property type="molecule type" value="Genomic_DNA"/>
</dbReference>
<evidence type="ECO:0000313" key="1">
    <source>
        <dbReference type="EMBL" id="KAF2149461.1"/>
    </source>
</evidence>
<dbReference type="InterPro" id="IPR010323">
    <property type="entry name" value="DUF924"/>
</dbReference>
<dbReference type="SUPFAM" id="SSF48452">
    <property type="entry name" value="TPR-like"/>
    <property type="match status" value="1"/>
</dbReference>
<dbReference type="Gene3D" id="1.25.40.10">
    <property type="entry name" value="Tetratricopeptide repeat domain"/>
    <property type="match status" value="1"/>
</dbReference>
<sequence length="297" mass="33702">MVTRDDIRAIITPAVLDSLFSIRFPCEPDQTPEWRSLSGSPSDANLRRLALPLLQQLSAFGPDPNIFPDLLTVLGSPDQGLFPRHAVALIFLLDQCPRYYYSEGTDARWVSAFFDPLVQRLLDHLLAQPAELQLLGHERWEGFSYSNFLYISSLILTAADHSEDVRRHLDLHDISQERRKEIHAATGIANPFASLIATEGEDPLTFSRWMRAGLPPVADIYEWAYLRLAIVDVHRPVLERFGRYPWRNGSLGRLNSLEEEQFLEESGHFGEVDGETARLIRSDVAEGQWTRLSLLAP</sequence>
<dbReference type="Proteomes" id="UP000799439">
    <property type="component" value="Unassembled WGS sequence"/>
</dbReference>
<dbReference type="OrthoDB" id="414698at2759"/>